<dbReference type="OrthoDB" id="8478503at2"/>
<evidence type="ECO:0000256" key="4">
    <source>
        <dbReference type="ARBA" id="ARBA00022989"/>
    </source>
</evidence>
<accession>A0A086XU71</accession>
<feature type="transmembrane region" description="Helical" evidence="6">
    <location>
        <begin position="245"/>
        <end position="265"/>
    </location>
</feature>
<feature type="transmembrane region" description="Helical" evidence="6">
    <location>
        <begin position="107"/>
        <end position="124"/>
    </location>
</feature>
<keyword evidence="4 6" id="KW-1133">Transmembrane helix</keyword>
<keyword evidence="5 6" id="KW-0472">Membrane</keyword>
<keyword evidence="3 6" id="KW-0812">Transmembrane</keyword>
<name>A0A086XU71_9RHOB</name>
<evidence type="ECO:0000256" key="5">
    <source>
        <dbReference type="ARBA" id="ARBA00023136"/>
    </source>
</evidence>
<feature type="transmembrane region" description="Helical" evidence="6">
    <location>
        <begin position="189"/>
        <end position="209"/>
    </location>
</feature>
<dbReference type="Pfam" id="PF00892">
    <property type="entry name" value="EamA"/>
    <property type="match status" value="2"/>
</dbReference>
<feature type="transmembrane region" description="Helical" evidence="6">
    <location>
        <begin position="215"/>
        <end position="233"/>
    </location>
</feature>
<dbReference type="eggNOG" id="COG0697">
    <property type="taxonomic scope" value="Bacteria"/>
</dbReference>
<comment type="similarity">
    <text evidence="2">Belongs to the drug/metabolite transporter (DMT) superfamily. 10 TMS drug/metabolite exporter (DME) (TC 2.A.7.3) family.</text>
</comment>
<proteinExistence type="inferred from homology"/>
<dbReference type="PANTHER" id="PTHR22911">
    <property type="entry name" value="ACYL-MALONYL CONDENSING ENZYME-RELATED"/>
    <property type="match status" value="1"/>
</dbReference>
<organism evidence="8 9">
    <name type="scientific">Paenirhodobacter enshiensis</name>
    <dbReference type="NCBI Taxonomy" id="1105367"/>
    <lineage>
        <taxon>Bacteria</taxon>
        <taxon>Pseudomonadati</taxon>
        <taxon>Pseudomonadota</taxon>
        <taxon>Alphaproteobacteria</taxon>
        <taxon>Rhodobacterales</taxon>
        <taxon>Rhodobacter group</taxon>
        <taxon>Paenirhodobacter</taxon>
    </lineage>
</organism>
<evidence type="ECO:0000313" key="9">
    <source>
        <dbReference type="Proteomes" id="UP000028824"/>
    </source>
</evidence>
<dbReference type="EMBL" id="JFZB01000022">
    <property type="protein sequence ID" value="KFI25571.1"/>
    <property type="molecule type" value="Genomic_DNA"/>
</dbReference>
<protein>
    <submittedName>
        <fullName evidence="8">Membrane protein</fullName>
    </submittedName>
</protein>
<gene>
    <name evidence="8" type="ORF">CG50_05120</name>
</gene>
<feature type="transmembrane region" description="Helical" evidence="6">
    <location>
        <begin position="12"/>
        <end position="32"/>
    </location>
</feature>
<dbReference type="SUPFAM" id="SSF103481">
    <property type="entry name" value="Multidrug resistance efflux transporter EmrE"/>
    <property type="match status" value="2"/>
</dbReference>
<comment type="caution">
    <text evidence="8">The sequence shown here is derived from an EMBL/GenBank/DDBJ whole genome shotgun (WGS) entry which is preliminary data.</text>
</comment>
<dbReference type="RefSeq" id="WP_036638241.1">
    <property type="nucleotide sequence ID" value="NZ_JFZB01000022.1"/>
</dbReference>
<feature type="transmembrane region" description="Helical" evidence="6">
    <location>
        <begin position="271"/>
        <end position="289"/>
    </location>
</feature>
<feature type="transmembrane region" description="Helical" evidence="6">
    <location>
        <begin position="129"/>
        <end position="147"/>
    </location>
</feature>
<dbReference type="InterPro" id="IPR037185">
    <property type="entry name" value="EmrE-like"/>
</dbReference>
<feature type="domain" description="EamA" evidence="7">
    <location>
        <begin position="158"/>
        <end position="288"/>
    </location>
</feature>
<reference evidence="8 9" key="1">
    <citation type="submission" date="2014-03" db="EMBL/GenBank/DDBJ databases">
        <title>Genome of Paenirhodobacter enshiensis DW2-9.</title>
        <authorList>
            <person name="Wang D."/>
            <person name="Wang G."/>
        </authorList>
    </citation>
    <scope>NUCLEOTIDE SEQUENCE [LARGE SCALE GENOMIC DNA]</scope>
    <source>
        <strain evidence="8 9">DW2-9</strain>
    </source>
</reference>
<feature type="domain" description="EamA" evidence="7">
    <location>
        <begin position="14"/>
        <end position="146"/>
    </location>
</feature>
<evidence type="ECO:0000256" key="2">
    <source>
        <dbReference type="ARBA" id="ARBA00009853"/>
    </source>
</evidence>
<evidence type="ECO:0000313" key="8">
    <source>
        <dbReference type="EMBL" id="KFI25571.1"/>
    </source>
</evidence>
<keyword evidence="9" id="KW-1185">Reference proteome</keyword>
<dbReference type="GO" id="GO:0016020">
    <property type="term" value="C:membrane"/>
    <property type="evidence" value="ECO:0007669"/>
    <property type="project" value="UniProtKB-SubCell"/>
</dbReference>
<evidence type="ECO:0000256" key="6">
    <source>
        <dbReference type="SAM" id="Phobius"/>
    </source>
</evidence>
<sequence length="306" mass="32341">MTPDIVPAPSALRGIGLKVGSVALFCAMAALLKAVSDEVPAGEMVFFRSAFGIVPILVALWVSGELFEGLRTNRPILHVRRGVMGTASMAFNFLALANLPLPEATVLGYAAPILVVIFAALLLGERIRLVRISAVVLGMIGVLVVLWPQLGGGGGSARGAAYALCSATLGALVAIQIRMMVGTERASAIVFWFSLTATVLSLLTLPFGWVMPTPAQALCLVLAGLVGGTAQILMTSAYRYADASLIAPFEYVSILIALVLGYVFFAEVPSWWTLGGSAIVVTAGVIIIMRERQLGHRRQANRPLEH</sequence>
<evidence type="ECO:0000256" key="3">
    <source>
        <dbReference type="ARBA" id="ARBA00022692"/>
    </source>
</evidence>
<dbReference type="AlphaFoldDB" id="A0A086XU71"/>
<evidence type="ECO:0000256" key="1">
    <source>
        <dbReference type="ARBA" id="ARBA00004141"/>
    </source>
</evidence>
<dbReference type="PANTHER" id="PTHR22911:SF6">
    <property type="entry name" value="SOLUTE CARRIER FAMILY 35 MEMBER G1"/>
    <property type="match status" value="1"/>
</dbReference>
<feature type="transmembrane region" description="Helical" evidence="6">
    <location>
        <begin position="44"/>
        <end position="62"/>
    </location>
</feature>
<dbReference type="InterPro" id="IPR000620">
    <property type="entry name" value="EamA_dom"/>
</dbReference>
<evidence type="ECO:0000259" key="7">
    <source>
        <dbReference type="Pfam" id="PF00892"/>
    </source>
</evidence>
<feature type="transmembrane region" description="Helical" evidence="6">
    <location>
        <begin position="159"/>
        <end position="177"/>
    </location>
</feature>
<comment type="subcellular location">
    <subcellularLocation>
        <location evidence="1">Membrane</location>
        <topology evidence="1">Multi-pass membrane protein</topology>
    </subcellularLocation>
</comment>
<dbReference type="Proteomes" id="UP000028824">
    <property type="component" value="Unassembled WGS sequence"/>
</dbReference>